<dbReference type="Pfam" id="PF06507">
    <property type="entry name" value="ARF_AD"/>
    <property type="match status" value="1"/>
</dbReference>
<evidence type="ECO:0000256" key="1">
    <source>
        <dbReference type="ARBA" id="ARBA00004123"/>
    </source>
</evidence>
<dbReference type="InterPro" id="IPR003340">
    <property type="entry name" value="B3_DNA-bd"/>
</dbReference>
<feature type="compositionally biased region" description="Low complexity" evidence="9">
    <location>
        <begin position="365"/>
        <end position="379"/>
    </location>
</feature>
<dbReference type="GO" id="GO:0003677">
    <property type="term" value="F:DNA binding"/>
    <property type="evidence" value="ECO:0007669"/>
    <property type="project" value="UniProtKB-KW"/>
</dbReference>
<dbReference type="SMART" id="SM01019">
    <property type="entry name" value="B3"/>
    <property type="match status" value="1"/>
</dbReference>
<evidence type="ECO:0000256" key="5">
    <source>
        <dbReference type="ARBA" id="ARBA00023163"/>
    </source>
</evidence>
<dbReference type="InterPro" id="IPR015300">
    <property type="entry name" value="DNA-bd_pseudobarrel_sf"/>
</dbReference>
<keyword evidence="7 8" id="KW-0927">Auxin signaling pathway</keyword>
<evidence type="ECO:0000256" key="3">
    <source>
        <dbReference type="ARBA" id="ARBA00023015"/>
    </source>
</evidence>
<comment type="similarity">
    <text evidence="2 8">Belongs to the ARF family.</text>
</comment>
<sequence length="783" mass="86306">MDIDLNAIHDAVEERPCSNPPSSAICLELWHACAGPLISLPRKGSYVVYFPQGHLEQMADCCPGSVYDLPPHVICRVIDVKLHAEAASDEVYAQVSLIPESEEAEKKLQEVEAEGDGEEEEIDGLCKMATPHMFCKTLTASDTSTHGGFSVPRRAAEDCFPPLDYRQQRPSQELIAKDLHGMEWRFRHIYRGQPRRHLLTTGWSAFVNKKKLVSGDAVLFLRGEDGELRLGIRRAVQLKNSGPYSVPCIQMLNLGTLGAVANAVSMKSPFHIYYNPRASPSEFIIPHRKFLKCFDCSFSVGMRFKMRFESEDAAEHRYTGLITGIGDMDPIRWPGSKWRCLVVRWDDDVETHRHRRVSPWEIEPSSSVSGSGNSSAPGSKRTKMGLPVPNVNGLLDFGESVGFQKVLQGQEILGFRGPYDGGINLSNRQLSETRGCFPGPNHHQVAALGDGVGVLPDGSETPHKGIGFGESVRFHKVLQGQEILPPKPPYGRGVVVDTRPREGFGSKIFDGFHLSSAGNRWPALMSGFSNHTQLQASAPSVQVCSPSSVLMFQQASSRDPYPYTAYSINNHLKTGEEYSGLHNCSDVLKAKYLSSQCRPYFLAEDLGNMYPLYHLLQERDLSVGAPLLVDKADLEQDRACAVPKGKSGCRLFGFSLTKETEVANELVASPPSTDELKFGTSFLPSVQTLQGKMHSKGQGLTTLQVAVALNYLNKGRVGFAMMVLCIASQAILGTNSSTVFERKTHVGVDKMVFSGMSEDYAYGCLKELLQLKYLNLDQLLEGI</sequence>
<dbReference type="OrthoDB" id="624437at2759"/>
<dbReference type="Proteomes" id="UP000283530">
    <property type="component" value="Unassembled WGS sequence"/>
</dbReference>
<evidence type="ECO:0000259" key="10">
    <source>
        <dbReference type="PROSITE" id="PS50863"/>
    </source>
</evidence>
<evidence type="ECO:0000256" key="8">
    <source>
        <dbReference type="RuleBase" id="RU004561"/>
    </source>
</evidence>
<gene>
    <name evidence="11" type="ORF">CKAN_01539700</name>
</gene>
<keyword evidence="12" id="KW-1185">Reference proteome</keyword>
<organism evidence="11 12">
    <name type="scientific">Cinnamomum micranthum f. kanehirae</name>
    <dbReference type="NCBI Taxonomy" id="337451"/>
    <lineage>
        <taxon>Eukaryota</taxon>
        <taxon>Viridiplantae</taxon>
        <taxon>Streptophyta</taxon>
        <taxon>Embryophyta</taxon>
        <taxon>Tracheophyta</taxon>
        <taxon>Spermatophyta</taxon>
        <taxon>Magnoliopsida</taxon>
        <taxon>Magnoliidae</taxon>
        <taxon>Laurales</taxon>
        <taxon>Lauraceae</taxon>
        <taxon>Cinnamomum</taxon>
    </lineage>
</organism>
<evidence type="ECO:0000256" key="6">
    <source>
        <dbReference type="ARBA" id="ARBA00023242"/>
    </source>
</evidence>
<keyword evidence="5 8" id="KW-0804">Transcription</keyword>
<keyword evidence="4 8" id="KW-0238">DNA-binding</keyword>
<dbReference type="InterPro" id="IPR010525">
    <property type="entry name" value="ARF_dom"/>
</dbReference>
<comment type="subcellular location">
    <subcellularLocation>
        <location evidence="1 8">Nucleus</location>
    </subcellularLocation>
</comment>
<evidence type="ECO:0000256" key="4">
    <source>
        <dbReference type="ARBA" id="ARBA00023125"/>
    </source>
</evidence>
<dbReference type="GO" id="GO:0006355">
    <property type="term" value="P:regulation of DNA-templated transcription"/>
    <property type="evidence" value="ECO:0007669"/>
    <property type="project" value="InterPro"/>
</dbReference>
<dbReference type="PROSITE" id="PS50863">
    <property type="entry name" value="B3"/>
    <property type="match status" value="1"/>
</dbReference>
<keyword evidence="3 8" id="KW-0805">Transcription regulation</keyword>
<dbReference type="Gene3D" id="2.30.30.1040">
    <property type="match status" value="1"/>
</dbReference>
<dbReference type="FunFam" id="2.30.30.1040:FF:000001">
    <property type="entry name" value="Auxin response factor"/>
    <property type="match status" value="1"/>
</dbReference>
<accession>A0A443P6W1</accession>
<dbReference type="PANTHER" id="PTHR31384:SF5">
    <property type="entry name" value="AUXIN RESPONSE FACTOR 3"/>
    <property type="match status" value="1"/>
</dbReference>
<reference evidence="11 12" key="1">
    <citation type="journal article" date="2019" name="Nat. Plants">
        <title>Stout camphor tree genome fills gaps in understanding of flowering plant genome evolution.</title>
        <authorList>
            <person name="Chaw S.M."/>
            <person name="Liu Y.C."/>
            <person name="Wu Y.W."/>
            <person name="Wang H.Y."/>
            <person name="Lin C.I."/>
            <person name="Wu C.S."/>
            <person name="Ke H.M."/>
            <person name="Chang L.Y."/>
            <person name="Hsu C.Y."/>
            <person name="Yang H.T."/>
            <person name="Sudianto E."/>
            <person name="Hsu M.H."/>
            <person name="Wu K.P."/>
            <person name="Wang L.N."/>
            <person name="Leebens-Mack J.H."/>
            <person name="Tsai I.J."/>
        </authorList>
    </citation>
    <scope>NUCLEOTIDE SEQUENCE [LARGE SCALE GENOMIC DNA]</scope>
    <source>
        <strain evidence="12">cv. Chaw 1501</strain>
        <tissue evidence="11">Young leaves</tissue>
    </source>
</reference>
<evidence type="ECO:0000256" key="7">
    <source>
        <dbReference type="ARBA" id="ARBA00023294"/>
    </source>
</evidence>
<dbReference type="EMBL" id="QPKB01000006">
    <property type="protein sequence ID" value="RWR86498.1"/>
    <property type="molecule type" value="Genomic_DNA"/>
</dbReference>
<keyword evidence="6 8" id="KW-0539">Nucleus</keyword>
<evidence type="ECO:0000313" key="11">
    <source>
        <dbReference type="EMBL" id="RWR86498.1"/>
    </source>
</evidence>
<evidence type="ECO:0000256" key="9">
    <source>
        <dbReference type="SAM" id="MobiDB-lite"/>
    </source>
</evidence>
<dbReference type="PANTHER" id="PTHR31384">
    <property type="entry name" value="AUXIN RESPONSE FACTOR 4-RELATED"/>
    <property type="match status" value="1"/>
</dbReference>
<protein>
    <recommendedName>
        <fullName evidence="8">Auxin response factor</fullName>
    </recommendedName>
</protein>
<comment type="subunit">
    <text evidence="8">Homodimers and heterodimers.</text>
</comment>
<dbReference type="AlphaFoldDB" id="A0A443P6W1"/>
<dbReference type="Gene3D" id="2.40.330.10">
    <property type="entry name" value="DNA-binding pseudobarrel domain"/>
    <property type="match status" value="1"/>
</dbReference>
<feature type="region of interest" description="Disordered" evidence="9">
    <location>
        <begin position="361"/>
        <end position="385"/>
    </location>
</feature>
<evidence type="ECO:0000313" key="12">
    <source>
        <dbReference type="Proteomes" id="UP000283530"/>
    </source>
</evidence>
<comment type="caution">
    <text evidence="11">The sequence shown here is derived from an EMBL/GenBank/DDBJ whole genome shotgun (WGS) entry which is preliminary data.</text>
</comment>
<dbReference type="CDD" id="cd10017">
    <property type="entry name" value="B3_DNA"/>
    <property type="match status" value="1"/>
</dbReference>
<proteinExistence type="inferred from homology"/>
<dbReference type="SUPFAM" id="SSF101936">
    <property type="entry name" value="DNA-binding pseudobarrel domain"/>
    <property type="match status" value="1"/>
</dbReference>
<name>A0A443P6W1_9MAGN</name>
<comment type="function">
    <text evidence="8">Auxin response factors (ARFs) are transcriptional factors that bind specifically to the DNA sequence 5'-TGTCTC-3' found in the auxin-responsive promoter elements (AuxREs).</text>
</comment>
<dbReference type="FunFam" id="2.40.330.10:FF:000001">
    <property type="entry name" value="Auxin response factor"/>
    <property type="match status" value="1"/>
</dbReference>
<dbReference type="GO" id="GO:0005634">
    <property type="term" value="C:nucleus"/>
    <property type="evidence" value="ECO:0007669"/>
    <property type="project" value="UniProtKB-SubCell"/>
</dbReference>
<feature type="domain" description="TF-B3" evidence="10">
    <location>
        <begin position="134"/>
        <end position="236"/>
    </location>
</feature>
<dbReference type="GO" id="GO:0009734">
    <property type="term" value="P:auxin-activated signaling pathway"/>
    <property type="evidence" value="ECO:0007669"/>
    <property type="project" value="UniProtKB-KW"/>
</dbReference>
<dbReference type="InterPro" id="IPR044835">
    <property type="entry name" value="ARF_plant"/>
</dbReference>
<dbReference type="STRING" id="337451.A0A443P6W1"/>
<dbReference type="Pfam" id="PF02362">
    <property type="entry name" value="B3"/>
    <property type="match status" value="1"/>
</dbReference>
<evidence type="ECO:0000256" key="2">
    <source>
        <dbReference type="ARBA" id="ARBA00007853"/>
    </source>
</evidence>